<reference evidence="2 3" key="1">
    <citation type="submission" date="2020-04" db="EMBL/GenBank/DDBJ databases">
        <title>MicrobeNet Type strains.</title>
        <authorList>
            <person name="Nicholson A.C."/>
        </authorList>
    </citation>
    <scope>NUCLEOTIDE SEQUENCE [LARGE SCALE GENOMIC DNA]</scope>
    <source>
        <strain evidence="2 3">CCUG 61472</strain>
    </source>
</reference>
<organism evidence="2 3">
    <name type="scientific">Periweissella fabalis</name>
    <dbReference type="NCBI Taxonomy" id="1070421"/>
    <lineage>
        <taxon>Bacteria</taxon>
        <taxon>Bacillati</taxon>
        <taxon>Bacillota</taxon>
        <taxon>Bacilli</taxon>
        <taxon>Lactobacillales</taxon>
        <taxon>Lactobacillaceae</taxon>
        <taxon>Periweissella</taxon>
    </lineage>
</organism>
<evidence type="ECO:0000256" key="1">
    <source>
        <dbReference type="SAM" id="SignalP"/>
    </source>
</evidence>
<dbReference type="RefSeq" id="WP_168721986.1">
    <property type="nucleotide sequence ID" value="NZ_JAAXPN010000004.1"/>
</dbReference>
<keyword evidence="3" id="KW-1185">Reference proteome</keyword>
<keyword evidence="1" id="KW-0732">Signal</keyword>
<feature type="signal peptide" evidence="1">
    <location>
        <begin position="1"/>
        <end position="20"/>
    </location>
</feature>
<gene>
    <name evidence="2" type="ORF">HF964_05110</name>
</gene>
<dbReference type="AlphaFoldDB" id="A0A7X6N2M4"/>
<evidence type="ECO:0000313" key="3">
    <source>
        <dbReference type="Proteomes" id="UP000549765"/>
    </source>
</evidence>
<proteinExistence type="predicted"/>
<protein>
    <recommendedName>
        <fullName evidence="4">YtxH domain-containing protein</fullName>
    </recommendedName>
</protein>
<evidence type="ECO:0008006" key="4">
    <source>
        <dbReference type="Google" id="ProtNLM"/>
    </source>
</evidence>
<name>A0A7X6N2M4_9LACO</name>
<accession>A0A7X6N2M4</accession>
<dbReference type="Proteomes" id="UP000549765">
    <property type="component" value="Unassembled WGS sequence"/>
</dbReference>
<feature type="chain" id="PRO_5031200963" description="YtxH domain-containing protein" evidence="1">
    <location>
        <begin position="21"/>
        <end position="162"/>
    </location>
</feature>
<evidence type="ECO:0000313" key="2">
    <source>
        <dbReference type="EMBL" id="NKZ24187.1"/>
    </source>
</evidence>
<comment type="caution">
    <text evidence="2">The sequence shown here is derived from an EMBL/GenBank/DDBJ whole genome shotgun (WGS) entry which is preliminary data.</text>
</comment>
<dbReference type="EMBL" id="JAAXPN010000004">
    <property type="protein sequence ID" value="NKZ24187.1"/>
    <property type="molecule type" value="Genomic_DNA"/>
</dbReference>
<sequence length="162" mass="17984">MGKKLGLLTGLAISGAAAFAAFKALTPQKQEKLIKDARAKIDDLRDNAIDYAYYATDFVEDMREQLEKRKQEDGHYSDMVTKSQELAGKAKEKAHDVVSDVKEKISGREAIEPTLENDDIDLELSAEDVAKKPTLPTTSDVKAVFKDVKVEVLKPRQSDSEK</sequence>